<dbReference type="Pfam" id="PF02353">
    <property type="entry name" value="CMAS"/>
    <property type="match status" value="1"/>
</dbReference>
<sequence>MRLRPELPPTRTLLARIGEALPGVFVSAYDGCSVGPGDAATRIRIASPQALARILRAPRGLGLARAWVAGEIIVEGDLEALAAHEHDLYDWRFLTAAMHTSLRTCAALGYRGLRAAGATAIEYRNRRPGRHSVSRDIAETEFHYSLAPAFYRHLLGPSMTYSGALFRGQPLTLEQAQAAKHRLICEKLGLHAQSRVLDIGCGWGSFLLAAAEYCGSGGVGITASQVQQRAAAERLADVKGMEVLAGDYRSALPVSGITAATSIGMYEHVGERNSQEFFRLVRRSLQPGGRYLNQSITRSTDGPRRFRRNAFVQRYIFPNGQLIPLTTQLHHLEQARLRVVSVENFGADYATTLRHWIDNLSENWDACVRLEGEQRARAWQIYLVGSRRRFLDGTIELTQVLTEAY</sequence>
<dbReference type="EMBL" id="JBEUKS010000010">
    <property type="protein sequence ID" value="MFC1441756.1"/>
    <property type="molecule type" value="Genomic_DNA"/>
</dbReference>
<evidence type="ECO:0000256" key="2">
    <source>
        <dbReference type="ARBA" id="ARBA00022603"/>
    </source>
</evidence>
<gene>
    <name evidence="6" type="ORF">ABUW04_26230</name>
</gene>
<evidence type="ECO:0000313" key="6">
    <source>
        <dbReference type="EMBL" id="MFC1441756.1"/>
    </source>
</evidence>
<dbReference type="EC" id="2.1.1.-" evidence="6"/>
<reference evidence="6 7" key="1">
    <citation type="submission" date="2024-06" db="EMBL/GenBank/DDBJ databases">
        <authorList>
            <person name="Lee S.D."/>
        </authorList>
    </citation>
    <scope>NUCLEOTIDE SEQUENCE [LARGE SCALE GENOMIC DNA]</scope>
    <source>
        <strain evidence="6 7">N1-10</strain>
    </source>
</reference>
<accession>A0ABV6XU07</accession>
<evidence type="ECO:0000256" key="4">
    <source>
        <dbReference type="ARBA" id="ARBA00022691"/>
    </source>
</evidence>
<dbReference type="CDD" id="cd02440">
    <property type="entry name" value="AdoMet_MTases"/>
    <property type="match status" value="1"/>
</dbReference>
<dbReference type="PANTHER" id="PTHR43667">
    <property type="entry name" value="CYCLOPROPANE-FATTY-ACYL-PHOSPHOLIPID SYNTHASE"/>
    <property type="match status" value="1"/>
</dbReference>
<protein>
    <submittedName>
        <fullName evidence="6">Cyclopropane-fatty-acyl-phospholipid synthase family protein</fullName>
        <ecNumber evidence="6">2.1.1.-</ecNumber>
    </submittedName>
</protein>
<evidence type="ECO:0000313" key="7">
    <source>
        <dbReference type="Proteomes" id="UP001592581"/>
    </source>
</evidence>
<keyword evidence="3 6" id="KW-0808">Transferase</keyword>
<keyword evidence="2 6" id="KW-0489">Methyltransferase</keyword>
<dbReference type="RefSeq" id="WP_380566809.1">
    <property type="nucleotide sequence ID" value="NZ_JBEUKS010000010.1"/>
</dbReference>
<dbReference type="SUPFAM" id="SSF53335">
    <property type="entry name" value="S-adenosyl-L-methionine-dependent methyltransferases"/>
    <property type="match status" value="1"/>
</dbReference>
<organism evidence="6 7">
    <name type="scientific">Streptacidiphilus jeojiensis</name>
    <dbReference type="NCBI Taxonomy" id="3229225"/>
    <lineage>
        <taxon>Bacteria</taxon>
        <taxon>Bacillati</taxon>
        <taxon>Actinomycetota</taxon>
        <taxon>Actinomycetes</taxon>
        <taxon>Kitasatosporales</taxon>
        <taxon>Streptomycetaceae</taxon>
        <taxon>Streptacidiphilus</taxon>
    </lineage>
</organism>
<evidence type="ECO:0000256" key="1">
    <source>
        <dbReference type="ARBA" id="ARBA00010815"/>
    </source>
</evidence>
<dbReference type="Gene3D" id="3.40.50.150">
    <property type="entry name" value="Vaccinia Virus protein VP39"/>
    <property type="match status" value="1"/>
</dbReference>
<dbReference type="InterPro" id="IPR050723">
    <property type="entry name" value="CFA/CMAS"/>
</dbReference>
<evidence type="ECO:0000256" key="3">
    <source>
        <dbReference type="ARBA" id="ARBA00022679"/>
    </source>
</evidence>
<dbReference type="PANTHER" id="PTHR43667:SF1">
    <property type="entry name" value="CYCLOPROPANE-FATTY-ACYL-PHOSPHOLIPID SYNTHASE"/>
    <property type="match status" value="1"/>
</dbReference>
<dbReference type="GO" id="GO:0008168">
    <property type="term" value="F:methyltransferase activity"/>
    <property type="evidence" value="ECO:0007669"/>
    <property type="project" value="UniProtKB-KW"/>
</dbReference>
<proteinExistence type="inferred from homology"/>
<dbReference type="GO" id="GO:0032259">
    <property type="term" value="P:methylation"/>
    <property type="evidence" value="ECO:0007669"/>
    <property type="project" value="UniProtKB-KW"/>
</dbReference>
<comment type="similarity">
    <text evidence="1">Belongs to the CFA/CMAS family.</text>
</comment>
<keyword evidence="4" id="KW-0949">S-adenosyl-L-methionine</keyword>
<evidence type="ECO:0000256" key="5">
    <source>
        <dbReference type="ARBA" id="ARBA00023098"/>
    </source>
</evidence>
<keyword evidence="5" id="KW-0443">Lipid metabolism</keyword>
<dbReference type="Proteomes" id="UP001592581">
    <property type="component" value="Unassembled WGS sequence"/>
</dbReference>
<name>A0ABV6XU07_9ACTN</name>
<dbReference type="PIRSF" id="PIRSF003085">
    <property type="entry name" value="CMAS"/>
    <property type="match status" value="1"/>
</dbReference>
<comment type="caution">
    <text evidence="6">The sequence shown here is derived from an EMBL/GenBank/DDBJ whole genome shotgun (WGS) entry which is preliminary data.</text>
</comment>
<dbReference type="InterPro" id="IPR029063">
    <property type="entry name" value="SAM-dependent_MTases_sf"/>
</dbReference>
<dbReference type="InterPro" id="IPR003333">
    <property type="entry name" value="CMAS"/>
</dbReference>
<keyword evidence="7" id="KW-1185">Reference proteome</keyword>